<feature type="non-terminal residue" evidence="7">
    <location>
        <position position="1"/>
    </location>
</feature>
<gene>
    <name evidence="7" type="ORF">SCHCODRAFT_53495</name>
</gene>
<dbReference type="InterPro" id="IPR006939">
    <property type="entry name" value="SNF5"/>
</dbReference>
<comment type="subcellular location">
    <subcellularLocation>
        <location evidence="1">Nucleus</location>
    </subcellularLocation>
</comment>
<feature type="region of interest" description="Disordered" evidence="6">
    <location>
        <begin position="384"/>
        <end position="413"/>
    </location>
</feature>
<feature type="compositionally biased region" description="Basic and acidic residues" evidence="6">
    <location>
        <begin position="384"/>
        <end position="402"/>
    </location>
</feature>
<dbReference type="GeneID" id="9585988"/>
<dbReference type="InParanoid" id="D8PXU4"/>
<dbReference type="Proteomes" id="UP000007431">
    <property type="component" value="Unassembled WGS sequence"/>
</dbReference>
<keyword evidence="3" id="KW-0805">Transcription regulation</keyword>
<feature type="region of interest" description="Disordered" evidence="6">
    <location>
        <begin position="85"/>
        <end position="135"/>
    </location>
</feature>
<evidence type="ECO:0000313" key="7">
    <source>
        <dbReference type="EMBL" id="EFI99736.1"/>
    </source>
</evidence>
<dbReference type="FunCoup" id="D8PXU4">
    <property type="interactions" value="499"/>
</dbReference>
<dbReference type="KEGG" id="scm:SCHCO_02533883"/>
<dbReference type="GO" id="GO:0000228">
    <property type="term" value="C:nuclear chromosome"/>
    <property type="evidence" value="ECO:0007669"/>
    <property type="project" value="InterPro"/>
</dbReference>
<comment type="similarity">
    <text evidence="2">Belongs to the SNF5 family.</text>
</comment>
<name>D8PXU4_SCHCM</name>
<dbReference type="OMA" id="WWEREEF"/>
<dbReference type="STRING" id="578458.D8PXU4"/>
<keyword evidence="4" id="KW-0804">Transcription</keyword>
<reference evidence="7 8" key="1">
    <citation type="journal article" date="2010" name="Nat. Biotechnol.">
        <title>Genome sequence of the model mushroom Schizophyllum commune.</title>
        <authorList>
            <person name="Ohm R.A."/>
            <person name="de Jong J.F."/>
            <person name="Lugones L.G."/>
            <person name="Aerts A."/>
            <person name="Kothe E."/>
            <person name="Stajich J.E."/>
            <person name="de Vries R.P."/>
            <person name="Record E."/>
            <person name="Levasseur A."/>
            <person name="Baker S.E."/>
            <person name="Bartholomew K.A."/>
            <person name="Coutinho P.M."/>
            <person name="Erdmann S."/>
            <person name="Fowler T.J."/>
            <person name="Gathman A.C."/>
            <person name="Lombard V."/>
            <person name="Henrissat B."/>
            <person name="Knabe N."/>
            <person name="Kuees U."/>
            <person name="Lilly W.W."/>
            <person name="Lindquist E."/>
            <person name="Lucas S."/>
            <person name="Magnuson J.K."/>
            <person name="Piumi F."/>
            <person name="Raudaskoski M."/>
            <person name="Salamov A."/>
            <person name="Schmutz J."/>
            <person name="Schwarze F.W.M.R."/>
            <person name="vanKuyk P.A."/>
            <person name="Horton J.S."/>
            <person name="Grigoriev I.V."/>
            <person name="Woesten H.A.B."/>
        </authorList>
    </citation>
    <scope>NUCLEOTIDE SEQUENCE [LARGE SCALE GENOMIC DNA]</scope>
    <source>
        <strain evidence="8">H4-8 / FGSC 9210</strain>
    </source>
</reference>
<dbReference type="GO" id="GO:0006338">
    <property type="term" value="P:chromatin remodeling"/>
    <property type="evidence" value="ECO:0007669"/>
    <property type="project" value="InterPro"/>
</dbReference>
<dbReference type="HOGENOM" id="CLU_035084_0_0_1"/>
<evidence type="ECO:0000256" key="3">
    <source>
        <dbReference type="ARBA" id="ARBA00023015"/>
    </source>
</evidence>
<keyword evidence="5" id="KW-0539">Nucleus</keyword>
<evidence type="ECO:0000313" key="8">
    <source>
        <dbReference type="Proteomes" id="UP000007431"/>
    </source>
</evidence>
<dbReference type="Pfam" id="PF04855">
    <property type="entry name" value="SNF5"/>
    <property type="match status" value="1"/>
</dbReference>
<evidence type="ECO:0000256" key="2">
    <source>
        <dbReference type="ARBA" id="ARBA00010239"/>
    </source>
</evidence>
<evidence type="ECO:0000256" key="5">
    <source>
        <dbReference type="ARBA" id="ARBA00023242"/>
    </source>
</evidence>
<sequence length="413" mass="46000">PPQVPSYPPPPPGVLPTTPQALTSDYASRMQTGITLLMQPILNNTSAVANPSTTTRSSRRGAAISYVEPGSDVDDDVLDAGAIDSDGSDFVASGGVRNSVRNARQRFPGVSSSTRAPSAAPTPPTDELDRSYLGQPPPARLLRSRLINLTPYPLVPSARAEQQATLRPSLIPIRVEFETPTHRIRDCFTWNLREQILTPEAFGEIFCHDLDLNPTTWCGTIAAQIRAQLEEWEGVASMDMGMDAADERGEEAECRVILSIDVQINHHHLLDHIEWDLLSPLTPEAFARALCADLGLGGEAVALIAHAVHEELVKHKRDAIEWGILPPATGTEDYVYDRGAMLKDKRALGGQRKIAPVLKSVWRDWADAEEWRTRYEELSLEEIERREVERERASRRLRRETSKFQTANRRSRR</sequence>
<dbReference type="VEuPathDB" id="FungiDB:SCHCODRAFT_02533883"/>
<dbReference type="EMBL" id="GL377304">
    <property type="protein sequence ID" value="EFI99736.1"/>
    <property type="molecule type" value="Genomic_DNA"/>
</dbReference>
<evidence type="ECO:0000256" key="1">
    <source>
        <dbReference type="ARBA" id="ARBA00004123"/>
    </source>
</evidence>
<keyword evidence="8" id="KW-1185">Reference proteome</keyword>
<evidence type="ECO:0008006" key="9">
    <source>
        <dbReference type="Google" id="ProtNLM"/>
    </source>
</evidence>
<protein>
    <recommendedName>
        <fullName evidence="9">SNF5-domain-containing protein</fullName>
    </recommendedName>
</protein>
<evidence type="ECO:0000256" key="4">
    <source>
        <dbReference type="ARBA" id="ARBA00023163"/>
    </source>
</evidence>
<feature type="compositionally biased region" description="Polar residues" evidence="6">
    <location>
        <begin position="403"/>
        <end position="413"/>
    </location>
</feature>
<dbReference type="PANTHER" id="PTHR10019">
    <property type="entry name" value="SNF5"/>
    <property type="match status" value="1"/>
</dbReference>
<proteinExistence type="inferred from homology"/>
<organism evidence="8">
    <name type="scientific">Schizophyllum commune (strain H4-8 / FGSC 9210)</name>
    <name type="common">Split gill fungus</name>
    <dbReference type="NCBI Taxonomy" id="578458"/>
    <lineage>
        <taxon>Eukaryota</taxon>
        <taxon>Fungi</taxon>
        <taxon>Dikarya</taxon>
        <taxon>Basidiomycota</taxon>
        <taxon>Agaricomycotina</taxon>
        <taxon>Agaricomycetes</taxon>
        <taxon>Agaricomycetidae</taxon>
        <taxon>Agaricales</taxon>
        <taxon>Schizophyllaceae</taxon>
        <taxon>Schizophyllum</taxon>
    </lineage>
</organism>
<dbReference type="OrthoDB" id="10258327at2759"/>
<evidence type="ECO:0000256" key="6">
    <source>
        <dbReference type="SAM" id="MobiDB-lite"/>
    </source>
</evidence>
<dbReference type="eggNOG" id="KOG1649">
    <property type="taxonomic scope" value="Eukaryota"/>
</dbReference>
<dbReference type="AlphaFoldDB" id="D8PXU4"/>
<accession>D8PXU4</accession>